<accession>A0ABD4Z7H3</accession>
<evidence type="ECO:0000313" key="1">
    <source>
        <dbReference type="EMBL" id="MDK6028255.1"/>
    </source>
</evidence>
<protein>
    <submittedName>
        <fullName evidence="1">Uncharacterized protein</fullName>
    </submittedName>
</protein>
<proteinExistence type="predicted"/>
<reference evidence="1 2" key="1">
    <citation type="submission" date="2023-05" db="EMBL/GenBank/DDBJ databases">
        <title>A new hyperthermophilic archaea 'Ignisphaera cupida' sp. nov. and description of the family 'Ignisphaeraceae' fam. nov.</title>
        <authorList>
            <person name="Podosokorskaya O.A."/>
            <person name="Elcheninov A.G."/>
            <person name="Klukina A."/>
            <person name="Merkel A.Y."/>
        </authorList>
    </citation>
    <scope>NUCLEOTIDE SEQUENCE [LARGE SCALE GENOMIC DNA]</scope>
    <source>
        <strain evidence="1 2">4213-co</strain>
    </source>
</reference>
<evidence type="ECO:0000313" key="2">
    <source>
        <dbReference type="Proteomes" id="UP001529235"/>
    </source>
</evidence>
<gene>
    <name evidence="1" type="ORF">QPL79_02605</name>
</gene>
<comment type="caution">
    <text evidence="1">The sequence shown here is derived from an EMBL/GenBank/DDBJ whole genome shotgun (WGS) entry which is preliminary data.</text>
</comment>
<dbReference type="Proteomes" id="UP001529235">
    <property type="component" value="Unassembled WGS sequence"/>
</dbReference>
<dbReference type="EMBL" id="JASNVW010000001">
    <property type="protein sequence ID" value="MDK6028255.1"/>
    <property type="molecule type" value="Genomic_DNA"/>
</dbReference>
<organism evidence="1 2">
    <name type="scientific">Ignisphaera cupida</name>
    <dbReference type="NCBI Taxonomy" id="3050454"/>
    <lineage>
        <taxon>Archaea</taxon>
        <taxon>Thermoproteota</taxon>
        <taxon>Thermoprotei</taxon>
        <taxon>Desulfurococcales</taxon>
        <taxon>Desulfurococcaceae</taxon>
        <taxon>Ignisphaera</taxon>
    </lineage>
</organism>
<name>A0ABD4Z7H3_9CREN</name>
<dbReference type="RefSeq" id="WP_285273223.1">
    <property type="nucleotide sequence ID" value="NZ_JASNVW010000001.1"/>
</dbReference>
<dbReference type="AlphaFoldDB" id="A0ABD4Z7H3"/>
<sequence length="155" mass="17750">MAEKLKSPPRIKVLEALGCIADKRIKEVSNNKAIVVSSDGSRKYCVYVDIEKRIVYSDDNGTKYRRYVGYPIIAFLMIKGYLRYNEDIAKALAGIPWKVLNEKYKNYQIVENIVKEKAKQNGVSPETLDSFVDDVLKQLIKLSLVYDDKYGKCLT</sequence>
<keyword evidence="2" id="KW-1185">Reference proteome</keyword>
<dbReference type="InterPro" id="IPR016618">
    <property type="entry name" value="UCP014422"/>
</dbReference>
<dbReference type="PIRSF" id="PIRSF014422">
    <property type="entry name" value="UCP014422"/>
    <property type="match status" value="1"/>
</dbReference>